<dbReference type="Proteomes" id="UP000028984">
    <property type="component" value="Unassembled WGS sequence"/>
</dbReference>
<evidence type="ECO:0000256" key="2">
    <source>
        <dbReference type="ARBA" id="ARBA00023315"/>
    </source>
</evidence>
<keyword evidence="5" id="KW-1185">Reference proteome</keyword>
<feature type="domain" description="N-acetyltransferase" evidence="3">
    <location>
        <begin position="12"/>
        <end position="175"/>
    </location>
</feature>
<dbReference type="GO" id="GO:0016747">
    <property type="term" value="F:acyltransferase activity, transferring groups other than amino-acyl groups"/>
    <property type="evidence" value="ECO:0007669"/>
    <property type="project" value="InterPro"/>
</dbReference>
<gene>
    <name evidence="4" type="ORF">BREU_0306</name>
</gene>
<proteinExistence type="predicted"/>
<dbReference type="CDD" id="cd04301">
    <property type="entry name" value="NAT_SF"/>
    <property type="match status" value="1"/>
</dbReference>
<comment type="caution">
    <text evidence="4">The sequence shown here is derived from an EMBL/GenBank/DDBJ whole genome shotgun (WGS) entry which is preliminary data.</text>
</comment>
<dbReference type="PANTHER" id="PTHR43877:SF2">
    <property type="entry name" value="AMINOALKYLPHOSPHONATE N-ACETYLTRANSFERASE-RELATED"/>
    <property type="match status" value="1"/>
</dbReference>
<dbReference type="Pfam" id="PF13508">
    <property type="entry name" value="Acetyltransf_7"/>
    <property type="match status" value="1"/>
</dbReference>
<dbReference type="Gene3D" id="3.40.630.30">
    <property type="match status" value="1"/>
</dbReference>
<evidence type="ECO:0000313" key="4">
    <source>
        <dbReference type="EMBL" id="KFI87275.1"/>
    </source>
</evidence>
<evidence type="ECO:0000313" key="5">
    <source>
        <dbReference type="Proteomes" id="UP000028984"/>
    </source>
</evidence>
<protein>
    <submittedName>
        <fullName evidence="4">Acetyltransferase</fullName>
    </submittedName>
</protein>
<accession>A0A087CVH5</accession>
<reference evidence="4 5" key="1">
    <citation type="submission" date="2014-03" db="EMBL/GenBank/DDBJ databases">
        <title>Genomics of Bifidobacteria.</title>
        <authorList>
            <person name="Ventura M."/>
            <person name="Milani C."/>
            <person name="Lugli G.A."/>
        </authorList>
    </citation>
    <scope>NUCLEOTIDE SEQUENCE [LARGE SCALE GENOMIC DNA]</scope>
    <source>
        <strain evidence="4 5">DSM 23975</strain>
    </source>
</reference>
<evidence type="ECO:0000256" key="1">
    <source>
        <dbReference type="ARBA" id="ARBA00022679"/>
    </source>
</evidence>
<dbReference type="eggNOG" id="COG0456">
    <property type="taxonomic scope" value="Bacteria"/>
</dbReference>
<dbReference type="PANTHER" id="PTHR43877">
    <property type="entry name" value="AMINOALKYLPHOSPHONATE N-ACETYLTRANSFERASE-RELATED-RELATED"/>
    <property type="match status" value="1"/>
</dbReference>
<keyword evidence="1 4" id="KW-0808">Transferase</keyword>
<organism evidence="4 5">
    <name type="scientific">Bifidobacterium reuteri DSM 23975</name>
    <dbReference type="NCBI Taxonomy" id="1437610"/>
    <lineage>
        <taxon>Bacteria</taxon>
        <taxon>Bacillati</taxon>
        <taxon>Actinomycetota</taxon>
        <taxon>Actinomycetes</taxon>
        <taxon>Bifidobacteriales</taxon>
        <taxon>Bifidobacteriaceae</taxon>
        <taxon>Bifidobacterium</taxon>
    </lineage>
</organism>
<dbReference type="AlphaFoldDB" id="A0A087CVH5"/>
<dbReference type="InterPro" id="IPR000182">
    <property type="entry name" value="GNAT_dom"/>
</dbReference>
<dbReference type="STRING" id="1437610.BREU_0306"/>
<dbReference type="SUPFAM" id="SSF55729">
    <property type="entry name" value="Acyl-CoA N-acyltransferases (Nat)"/>
    <property type="match status" value="1"/>
</dbReference>
<dbReference type="PROSITE" id="PS51186">
    <property type="entry name" value="GNAT"/>
    <property type="match status" value="1"/>
</dbReference>
<dbReference type="InterPro" id="IPR016181">
    <property type="entry name" value="Acyl_CoA_acyltransferase"/>
</dbReference>
<dbReference type="InterPro" id="IPR050832">
    <property type="entry name" value="Bact_Acetyltransf"/>
</dbReference>
<sequence length="294" mass="33046">MAASQLQTEDGIIIREAEPHEYDTVGEVLYRAYSSVIDVSERYERDMRDIAGHAKAWHIWVADDTRAHRLLGVVLTPLSAFGPADQLWHFHQGERMFRLLAVDPDARRRGLGHRLVDFAVAQIGGLGFSTVGINSGLNLTQAVHLYLHYGFVRRPERELMLYGPGRVLELTYDIPADLVRHDARVDEFERRRGEPAVPDTVGSIPAFLRRVGGFIERDRIVSERQAIDSYVKSLSIDFDADDQPVAFVRVKGDEEERLVADAAKRYGIPVFHYVGAGPLAGRTLPHETGVVLLR</sequence>
<name>A0A087CVH5_9BIFI</name>
<dbReference type="EMBL" id="JGZK01000003">
    <property type="protein sequence ID" value="KFI87275.1"/>
    <property type="molecule type" value="Genomic_DNA"/>
</dbReference>
<keyword evidence="2" id="KW-0012">Acyltransferase</keyword>
<dbReference type="OrthoDB" id="273614at2"/>
<evidence type="ECO:0000259" key="3">
    <source>
        <dbReference type="PROSITE" id="PS51186"/>
    </source>
</evidence>
<dbReference type="RefSeq" id="WP_052382028.1">
    <property type="nucleotide sequence ID" value="NZ_JDUW01000018.1"/>
</dbReference>